<dbReference type="SMART" id="SM00205">
    <property type="entry name" value="THN"/>
    <property type="match status" value="1"/>
</dbReference>
<dbReference type="Gene3D" id="2.60.110.10">
    <property type="entry name" value="Thaumatin"/>
    <property type="match status" value="1"/>
</dbReference>
<evidence type="ECO:0000313" key="2">
    <source>
        <dbReference type="EMBL" id="AVN99309.1"/>
    </source>
</evidence>
<keyword evidence="1" id="KW-0472">Membrane</keyword>
<dbReference type="GeneID" id="65102031"/>
<protein>
    <submittedName>
        <fullName evidence="2">Uncharacterized protein</fullName>
    </submittedName>
</protein>
<name>A0A499Q1W1_9CLOS</name>
<evidence type="ECO:0000313" key="3">
    <source>
        <dbReference type="Proteomes" id="UP000502394"/>
    </source>
</evidence>
<dbReference type="KEGG" id="vg:65102031"/>
<dbReference type="RefSeq" id="YP_010086801.1">
    <property type="nucleotide sequence ID" value="NC_055482.1"/>
</dbReference>
<sequence length="289" mass="32850">MMGQVGVLKPFFGHALLTGAWWFRGRCGATWVGGRDRTIAMCVFVFLLFVFLFLFLFLCVFRVFKMSSFLSGFVFFCLLLLFSVGLEVENRLDVELACVINVGTLVVKPQQTLTVFGNGRCADVVNDGNRTLFEWNVVEDMIYYDISLVDACTFDAIVYLNAVESYYVKCGCSSISKIVSDCTKFRTNEYCCLNEYGNAKTCKIDGDYYKKMTKCSKGVYKYAYDDETSLHTCTIHDNVKVVIFSNHGTESPVRQNSYVSAGILKQSTYAIIRCFVYLCNTWFLLYNCC</sequence>
<keyword evidence="1" id="KW-0812">Transmembrane</keyword>
<proteinExistence type="predicted"/>
<dbReference type="Pfam" id="PF00314">
    <property type="entry name" value="Thaumatin"/>
    <property type="match status" value="1"/>
</dbReference>
<dbReference type="PROSITE" id="PS51367">
    <property type="entry name" value="THAUMATIN_2"/>
    <property type="match status" value="1"/>
</dbReference>
<dbReference type="EMBL" id="MF198462">
    <property type="protein sequence ID" value="AVN99309.1"/>
    <property type="molecule type" value="Genomic_RNA"/>
</dbReference>
<organism evidence="2">
    <name type="scientific">Pistachio ampelovirus A</name>
    <dbReference type="NCBI Taxonomy" id="2093224"/>
    <lineage>
        <taxon>Viruses</taxon>
        <taxon>Riboviria</taxon>
        <taxon>Orthornavirae</taxon>
        <taxon>Kitrinoviricota</taxon>
        <taxon>Alsuviricetes</taxon>
        <taxon>Martellivirales</taxon>
        <taxon>Closteroviridae</taxon>
        <taxon>Ampelovirus</taxon>
        <taxon>Ampelovirus pistaciae</taxon>
    </lineage>
</organism>
<dbReference type="InterPro" id="IPR001938">
    <property type="entry name" value="Thaumatin"/>
</dbReference>
<dbReference type="SUPFAM" id="SSF49870">
    <property type="entry name" value="Osmotin, thaumatin-like protein"/>
    <property type="match status" value="1"/>
</dbReference>
<evidence type="ECO:0000256" key="1">
    <source>
        <dbReference type="SAM" id="Phobius"/>
    </source>
</evidence>
<dbReference type="InterPro" id="IPR037176">
    <property type="entry name" value="Osmotin/thaumatin-like_sf"/>
</dbReference>
<accession>A0A499Q1W1</accession>
<reference evidence="2" key="1">
    <citation type="journal article" date="2018" name="Plant Dis.">
        <title>Discovery of Viruses and Virus-Like Pathogens in Pistachio using High-Throughput Sequencing.</title>
        <authorList>
            <person name="Al Rwahnih M."/>
            <person name="Rowhani A."/>
            <person name="Westrick N."/>
            <person name="Stevens K."/>
            <person name="Diaz-Lara A."/>
            <person name="Trouillas F.P."/>
            <person name="Preece J."/>
            <person name="Kallsen C."/>
            <person name="Farrar K."/>
            <person name="Golino D."/>
        </authorList>
    </citation>
    <scope>NUCLEOTIDE SEQUENCE [LARGE SCALE GENOMIC DNA]</scope>
    <source>
        <strain evidence="2">W10</strain>
    </source>
</reference>
<keyword evidence="3" id="KW-1185">Reference proteome</keyword>
<feature type="transmembrane region" description="Helical" evidence="1">
    <location>
        <begin position="68"/>
        <end position="86"/>
    </location>
</feature>
<feature type="transmembrane region" description="Helical" evidence="1">
    <location>
        <begin position="38"/>
        <end position="61"/>
    </location>
</feature>
<dbReference type="Proteomes" id="UP000502394">
    <property type="component" value="Segment"/>
</dbReference>
<keyword evidence="1" id="KW-1133">Transmembrane helix</keyword>